<protein>
    <submittedName>
        <fullName evidence="1">Uncharacterized protein</fullName>
    </submittedName>
</protein>
<dbReference type="AlphaFoldDB" id="A0A1B1TAK5"/>
<dbReference type="EMBL" id="KP211819">
    <property type="protein sequence ID" value="ANV79309.1"/>
    <property type="molecule type" value="Genomic_DNA"/>
</dbReference>
<name>A0A1B1TAK5_9ARCH</name>
<sequence>MSFNNILELAITGMAEYRTPAWSQSPRRKLRIQKK</sequence>
<organism evidence="1">
    <name type="scientific">uncultured Poseidoniia archaeon</name>
    <dbReference type="NCBI Taxonomy" id="1697135"/>
    <lineage>
        <taxon>Archaea</taxon>
        <taxon>Methanobacteriati</taxon>
        <taxon>Thermoplasmatota</taxon>
        <taxon>Candidatus Poseidoniia</taxon>
        <taxon>environmental samples</taxon>
    </lineage>
</organism>
<reference evidence="1" key="2">
    <citation type="journal article" date="2015" name="ISME J.">
        <title>A new class of marine Euryarchaeota group II from the Mediterranean deep chlorophyll maximum.</title>
        <authorList>
            <person name="Martin-Cuadrado A.B."/>
            <person name="Garcia-Heredia I."/>
            <person name="Molto A.G."/>
            <person name="Lopez-Ubeda R."/>
            <person name="Kimes N."/>
            <person name="Lopez-Garcia P."/>
            <person name="Moreira D."/>
            <person name="Rodriguez-Valera F."/>
        </authorList>
    </citation>
    <scope>NUCLEOTIDE SEQUENCE</scope>
</reference>
<accession>A0A1B1TAK5</accession>
<proteinExistence type="predicted"/>
<dbReference type="EMBL" id="KP211880">
    <property type="protein sequence ID" value="ANV80254.1"/>
    <property type="molecule type" value="Genomic_DNA"/>
</dbReference>
<reference evidence="1" key="1">
    <citation type="submission" date="2014-11" db="EMBL/GenBank/DDBJ databases">
        <authorList>
            <person name="Zhu J."/>
            <person name="Qi W."/>
            <person name="Song R."/>
        </authorList>
    </citation>
    <scope>NUCLEOTIDE SEQUENCE</scope>
</reference>
<evidence type="ECO:0000313" key="1">
    <source>
        <dbReference type="EMBL" id="ANV79309.1"/>
    </source>
</evidence>